<protein>
    <recommendedName>
        <fullName evidence="2">DUF7064 domain-containing protein</fullName>
    </recommendedName>
</protein>
<organism evidence="3 4">
    <name type="scientific">Novosphingobium anseongense</name>
    <dbReference type="NCBI Taxonomy" id="3133436"/>
    <lineage>
        <taxon>Bacteria</taxon>
        <taxon>Pseudomonadati</taxon>
        <taxon>Pseudomonadota</taxon>
        <taxon>Alphaproteobacteria</taxon>
        <taxon>Sphingomonadales</taxon>
        <taxon>Sphingomonadaceae</taxon>
        <taxon>Novosphingobium</taxon>
    </lineage>
</organism>
<proteinExistence type="predicted"/>
<sequence>MAMPQDWAGGLESELDGQILPGRPEDPEMRESASIWLFEENGAFAFPRIGLEAQGAVWDRHRYDGNFAFPDGRILRLSKRAPTLPSDTGVLGAGGLRFECIEPFRKWRVRLDDEAYDSRVEEQIAGRFRVFADSEVDPALRKVPVKFDVEIEMATPGWTQDLRPDKLAGMTEAQRTDAGLMGFGWRVEHTFRGEGEFTVDGETRSFRAVGNRIHRQSVRPMGAFRGHCWQAAVFPDGRAFGYCAYPPREDGSTYNEGYIYQDGRMYAARATRIPFLRNVMPRGDDVSLELESELGITRIAGETTLGTFHVGNPGVNGMTNNQGGARYTWDDQSTYGMIERSSPAELCTIVG</sequence>
<dbReference type="EMBL" id="JBBHJZ010000001">
    <property type="protein sequence ID" value="MEJ5976505.1"/>
    <property type="molecule type" value="Genomic_DNA"/>
</dbReference>
<comment type="caution">
    <text evidence="3">The sequence shown here is derived from an EMBL/GenBank/DDBJ whole genome shotgun (WGS) entry which is preliminary data.</text>
</comment>
<dbReference type="RefSeq" id="WP_339586414.1">
    <property type="nucleotide sequence ID" value="NZ_JBBHJZ010000001.1"/>
</dbReference>
<evidence type="ECO:0000259" key="2">
    <source>
        <dbReference type="Pfam" id="PF23212"/>
    </source>
</evidence>
<feature type="region of interest" description="Disordered" evidence="1">
    <location>
        <begin position="1"/>
        <end position="27"/>
    </location>
</feature>
<gene>
    <name evidence="3" type="ORF">WG901_07660</name>
</gene>
<dbReference type="Pfam" id="PF23212">
    <property type="entry name" value="DUF7064"/>
    <property type="match status" value="1"/>
</dbReference>
<evidence type="ECO:0000256" key="1">
    <source>
        <dbReference type="SAM" id="MobiDB-lite"/>
    </source>
</evidence>
<evidence type="ECO:0000313" key="4">
    <source>
        <dbReference type="Proteomes" id="UP001361239"/>
    </source>
</evidence>
<reference evidence="3 4" key="1">
    <citation type="submission" date="2024-03" db="EMBL/GenBank/DDBJ databases">
        <authorList>
            <person name="Jo J.-H."/>
        </authorList>
    </citation>
    <scope>NUCLEOTIDE SEQUENCE [LARGE SCALE GENOMIC DNA]</scope>
    <source>
        <strain evidence="3 4">PS1R-30</strain>
    </source>
</reference>
<keyword evidence="4" id="KW-1185">Reference proteome</keyword>
<accession>A0ABU8RTU4</accession>
<dbReference type="Proteomes" id="UP001361239">
    <property type="component" value="Unassembled WGS sequence"/>
</dbReference>
<dbReference type="InterPro" id="IPR055492">
    <property type="entry name" value="DUF7064"/>
</dbReference>
<evidence type="ECO:0000313" key="3">
    <source>
        <dbReference type="EMBL" id="MEJ5976505.1"/>
    </source>
</evidence>
<feature type="domain" description="DUF7064" evidence="2">
    <location>
        <begin position="223"/>
        <end position="342"/>
    </location>
</feature>
<name>A0ABU8RTU4_9SPHN</name>